<gene>
    <name evidence="1" type="ORF">X801_04916</name>
</gene>
<dbReference type="Pfam" id="PF13637">
    <property type="entry name" value="Ank_4"/>
    <property type="match status" value="1"/>
</dbReference>
<evidence type="ECO:0000313" key="2">
    <source>
        <dbReference type="Proteomes" id="UP000243686"/>
    </source>
</evidence>
<name>A0A1S8WXR0_OPIVI</name>
<dbReference type="InterPro" id="IPR036770">
    <property type="entry name" value="Ankyrin_rpt-contain_sf"/>
</dbReference>
<protein>
    <submittedName>
        <fullName evidence="1">Ankyrin repeat protein</fullName>
    </submittedName>
</protein>
<evidence type="ECO:0000313" key="1">
    <source>
        <dbReference type="EMBL" id="OON19220.1"/>
    </source>
</evidence>
<dbReference type="SUPFAM" id="SSF48403">
    <property type="entry name" value="Ankyrin repeat"/>
    <property type="match status" value="1"/>
</dbReference>
<proteinExistence type="predicted"/>
<keyword evidence="2" id="KW-1185">Reference proteome</keyword>
<dbReference type="Gene3D" id="1.25.40.20">
    <property type="entry name" value="Ankyrin repeat-containing domain"/>
    <property type="match status" value="1"/>
</dbReference>
<dbReference type="EMBL" id="KV893507">
    <property type="protein sequence ID" value="OON19220.1"/>
    <property type="molecule type" value="Genomic_DNA"/>
</dbReference>
<dbReference type="Proteomes" id="UP000243686">
    <property type="component" value="Unassembled WGS sequence"/>
</dbReference>
<organism evidence="1 2">
    <name type="scientific">Opisthorchis viverrini</name>
    <name type="common">Southeast Asian liver fluke</name>
    <dbReference type="NCBI Taxonomy" id="6198"/>
    <lineage>
        <taxon>Eukaryota</taxon>
        <taxon>Metazoa</taxon>
        <taxon>Spiralia</taxon>
        <taxon>Lophotrochozoa</taxon>
        <taxon>Platyhelminthes</taxon>
        <taxon>Trematoda</taxon>
        <taxon>Digenea</taxon>
        <taxon>Opisthorchiida</taxon>
        <taxon>Opisthorchiata</taxon>
        <taxon>Opisthorchiidae</taxon>
        <taxon>Opisthorchis</taxon>
    </lineage>
</organism>
<sequence>MNEVYRLVRLDPRVHHGHSLLHLASSPETSTVGRFIICHFPNVAVLNLLFQLGADPNCVDVDGQRPLMCVLSHRRLQTEEQASLVALLIRNGAHLDATNKDGVSALDSQFRHVLVKSGLCILDHITLACQAARVARRSGFNARNASCFNLPDNLWSFIEMH</sequence>
<reference evidence="1 2" key="1">
    <citation type="submission" date="2015-03" db="EMBL/GenBank/DDBJ databases">
        <title>Draft genome of the nematode, Opisthorchis viverrini.</title>
        <authorList>
            <person name="Mitreva M."/>
        </authorList>
    </citation>
    <scope>NUCLEOTIDE SEQUENCE [LARGE SCALE GENOMIC DNA]</scope>
    <source>
        <strain evidence="1">Khon Kaen</strain>
    </source>
</reference>
<accession>A0A1S8WXR0</accession>
<dbReference type="InterPro" id="IPR002110">
    <property type="entry name" value="Ankyrin_rpt"/>
</dbReference>
<dbReference type="AlphaFoldDB" id="A0A1S8WXR0"/>